<dbReference type="Proteomes" id="UP000664203">
    <property type="component" value="Unassembled WGS sequence"/>
</dbReference>
<reference evidence="2" key="1">
    <citation type="submission" date="2021-03" db="EMBL/GenBank/DDBJ databases">
        <authorList>
            <person name="Tagirdzhanova G."/>
        </authorList>
    </citation>
    <scope>NUCLEOTIDE SEQUENCE</scope>
</reference>
<evidence type="ECO:0000256" key="1">
    <source>
        <dbReference type="SAM" id="MobiDB-lite"/>
    </source>
</evidence>
<comment type="caution">
    <text evidence="2">The sequence shown here is derived from an EMBL/GenBank/DDBJ whole genome shotgun (WGS) entry which is preliminary data.</text>
</comment>
<organism evidence="2 3">
    <name type="scientific">Alectoria fallacina</name>
    <dbReference type="NCBI Taxonomy" id="1903189"/>
    <lineage>
        <taxon>Eukaryota</taxon>
        <taxon>Fungi</taxon>
        <taxon>Dikarya</taxon>
        <taxon>Ascomycota</taxon>
        <taxon>Pezizomycotina</taxon>
        <taxon>Lecanoromycetes</taxon>
        <taxon>OSLEUM clade</taxon>
        <taxon>Lecanoromycetidae</taxon>
        <taxon>Lecanorales</taxon>
        <taxon>Lecanorineae</taxon>
        <taxon>Parmeliaceae</taxon>
        <taxon>Alectoria</taxon>
    </lineage>
</organism>
<protein>
    <submittedName>
        <fullName evidence="2">Uncharacterized protein</fullName>
    </submittedName>
</protein>
<dbReference type="OrthoDB" id="4167490at2759"/>
<name>A0A8H3IWG1_9LECA</name>
<dbReference type="EMBL" id="CAJPDR010000299">
    <property type="protein sequence ID" value="CAF9931055.1"/>
    <property type="molecule type" value="Genomic_DNA"/>
</dbReference>
<keyword evidence="3" id="KW-1185">Reference proteome</keyword>
<evidence type="ECO:0000313" key="2">
    <source>
        <dbReference type="EMBL" id="CAF9931055.1"/>
    </source>
</evidence>
<dbReference type="AlphaFoldDB" id="A0A8H3IWG1"/>
<proteinExistence type="predicted"/>
<evidence type="ECO:0000313" key="3">
    <source>
        <dbReference type="Proteomes" id="UP000664203"/>
    </source>
</evidence>
<sequence length="280" mass="32059">MAWCNASQRADGQEICTRVCPRSGTRRNWTNASIPKRKDKIIEEIGPNGGRKEPMLRPTGEEEGEEFGESKLDDIDGDEDFAHGYQCLGVETRGCNEDFTDYIIIKDVIITSSLRTYSWGPGDERANSGLTEAIKKDDYRAIALLSIRAMESQNSQYDEKNYFEPSFREAESIMDAWYDSRDWIRYPRKRGTLGVKPNSEHLKLAVIERGCRRHIVKRLLWAESPDIDRADPAVVDWAEKKKEQDDRTGQWLLDQITKSGDKDLKEKGDHRAVQGTLVEL</sequence>
<gene>
    <name evidence="2" type="ORF">ALECFALPRED_004788</name>
</gene>
<accession>A0A8H3IWG1</accession>
<feature type="region of interest" description="Disordered" evidence="1">
    <location>
        <begin position="44"/>
        <end position="68"/>
    </location>
</feature>